<feature type="region of interest" description="Disordered" evidence="1">
    <location>
        <begin position="1"/>
        <end position="45"/>
    </location>
</feature>
<protein>
    <submittedName>
        <fullName evidence="3">Uncharacterized protein</fullName>
    </submittedName>
</protein>
<sequence length="147" mass="15529">MAYQQGPQDPWQWQQTQPGQQPPFQTPYGPPSGYGYPPPQPPKKNNTALIVVVIGVVALCIFGGCSTILVLASGKPPKAVATAPVAETEPQEQPRPQEEPKEETQEQEQVADPLPAEVQRPANAGGTLTRKQPAGAQSVMAAGPASI</sequence>
<feature type="compositionally biased region" description="Low complexity" evidence="1">
    <location>
        <begin position="1"/>
        <end position="19"/>
    </location>
</feature>
<evidence type="ECO:0000313" key="3">
    <source>
        <dbReference type="EMBL" id="MFC0864375.1"/>
    </source>
</evidence>
<feature type="region of interest" description="Disordered" evidence="1">
    <location>
        <begin position="76"/>
        <end position="147"/>
    </location>
</feature>
<keyword evidence="4" id="KW-1185">Reference proteome</keyword>
<comment type="caution">
    <text evidence="3">The sequence shown here is derived from an EMBL/GenBank/DDBJ whole genome shotgun (WGS) entry which is preliminary data.</text>
</comment>
<proteinExistence type="predicted"/>
<feature type="transmembrane region" description="Helical" evidence="2">
    <location>
        <begin position="48"/>
        <end position="72"/>
    </location>
</feature>
<feature type="compositionally biased region" description="Low complexity" evidence="1">
    <location>
        <begin position="76"/>
        <end position="88"/>
    </location>
</feature>
<organism evidence="3 4">
    <name type="scientific">Sphaerimonospora cavernae</name>
    <dbReference type="NCBI Taxonomy" id="1740611"/>
    <lineage>
        <taxon>Bacteria</taxon>
        <taxon>Bacillati</taxon>
        <taxon>Actinomycetota</taxon>
        <taxon>Actinomycetes</taxon>
        <taxon>Streptosporangiales</taxon>
        <taxon>Streptosporangiaceae</taxon>
        <taxon>Sphaerimonospora</taxon>
    </lineage>
</organism>
<dbReference type="RefSeq" id="WP_394302494.1">
    <property type="nucleotide sequence ID" value="NZ_JBHMQT010000040.1"/>
</dbReference>
<feature type="compositionally biased region" description="Pro residues" evidence="1">
    <location>
        <begin position="20"/>
        <end position="42"/>
    </location>
</feature>
<dbReference type="EMBL" id="JBHMQT010000040">
    <property type="protein sequence ID" value="MFC0864375.1"/>
    <property type="molecule type" value="Genomic_DNA"/>
</dbReference>
<reference evidence="3 4" key="1">
    <citation type="submission" date="2024-09" db="EMBL/GenBank/DDBJ databases">
        <authorList>
            <person name="Sun Q."/>
            <person name="Mori K."/>
        </authorList>
    </citation>
    <scope>NUCLEOTIDE SEQUENCE [LARGE SCALE GENOMIC DNA]</scope>
    <source>
        <strain evidence="3 4">TBRC 1851</strain>
    </source>
</reference>
<dbReference type="Proteomes" id="UP001589870">
    <property type="component" value="Unassembled WGS sequence"/>
</dbReference>
<name>A0ABV6U7D2_9ACTN</name>
<evidence type="ECO:0000313" key="4">
    <source>
        <dbReference type="Proteomes" id="UP001589870"/>
    </source>
</evidence>
<accession>A0ABV6U7D2</accession>
<evidence type="ECO:0000256" key="1">
    <source>
        <dbReference type="SAM" id="MobiDB-lite"/>
    </source>
</evidence>
<keyword evidence="2" id="KW-0812">Transmembrane</keyword>
<evidence type="ECO:0000256" key="2">
    <source>
        <dbReference type="SAM" id="Phobius"/>
    </source>
</evidence>
<gene>
    <name evidence="3" type="ORF">ACFHYQ_18950</name>
</gene>
<keyword evidence="2" id="KW-1133">Transmembrane helix</keyword>
<feature type="compositionally biased region" description="Basic and acidic residues" evidence="1">
    <location>
        <begin position="95"/>
        <end position="104"/>
    </location>
</feature>
<keyword evidence="2" id="KW-0472">Membrane</keyword>